<comment type="function">
    <text evidence="1">Involved in the transposition of the insertion sequence.</text>
</comment>
<dbReference type="PROSITE" id="PS50994">
    <property type="entry name" value="INTEGRASE"/>
    <property type="match status" value="1"/>
</dbReference>
<evidence type="ECO:0000256" key="1">
    <source>
        <dbReference type="ARBA" id="ARBA00002286"/>
    </source>
</evidence>
<dbReference type="AlphaFoldDB" id="A0A3E3E6K6"/>
<sequence>MKKSAGNRKEAIFSKAKNEAKYLAVKELHEEKNYSIQWMCKCLGIRRSSYYKWLNRSISDNEQEDIELSDIIAEYDERYGSILGYRRMCMFINRDYDKHYNVKRIHRIMKIKNIHSTIRRTRTCCTVANKADQTAANILHREFEASKPNEKWTTDVTEFKVPHTTDKLYLSAFMDLYDRSIIAWAISKRNDNALVFDTFEQAIKNNPGAHPLFHSDRGYQYTSPIFQSKLKEQGMEQSMSRVACCLDNGPTEGLWGIIKTEMYQMYEIHDKEDLIEAIGKYIDFYNNRRYQSRFDSKTPMEVRNEVLGNESPNQYPIAFNPRISKYKESLKNKAQSA</sequence>
<name>A0A3E3E6K6_9FIRM</name>
<dbReference type="InterPro" id="IPR001584">
    <property type="entry name" value="Integrase_cat-core"/>
</dbReference>
<dbReference type="PANTHER" id="PTHR46889:SF4">
    <property type="entry name" value="TRANSPOSASE INSO FOR INSERTION SEQUENCE ELEMENT IS911B-RELATED"/>
    <property type="match status" value="1"/>
</dbReference>
<gene>
    <name evidence="3" type="ORF">DXC78_03220</name>
</gene>
<dbReference type="GO" id="GO:0003676">
    <property type="term" value="F:nucleic acid binding"/>
    <property type="evidence" value="ECO:0007669"/>
    <property type="project" value="InterPro"/>
</dbReference>
<protein>
    <submittedName>
        <fullName evidence="3">IS3 family transposase</fullName>
    </submittedName>
</protein>
<evidence type="ECO:0000313" key="4">
    <source>
        <dbReference type="Proteomes" id="UP000260721"/>
    </source>
</evidence>
<evidence type="ECO:0000313" key="3">
    <source>
        <dbReference type="EMBL" id="RGD77527.1"/>
    </source>
</evidence>
<dbReference type="NCBIfam" id="NF033516">
    <property type="entry name" value="transpos_IS3"/>
    <property type="match status" value="1"/>
</dbReference>
<reference evidence="3 4" key="1">
    <citation type="submission" date="2018-08" db="EMBL/GenBank/DDBJ databases">
        <title>A genome reference for cultivated species of the human gut microbiota.</title>
        <authorList>
            <person name="Zou Y."/>
            <person name="Xue W."/>
            <person name="Luo G."/>
        </authorList>
    </citation>
    <scope>NUCLEOTIDE SEQUENCE [LARGE SCALE GENOMIC DNA]</scope>
    <source>
        <strain evidence="3 4">TF08-11</strain>
    </source>
</reference>
<proteinExistence type="predicted"/>
<evidence type="ECO:0000259" key="2">
    <source>
        <dbReference type="PROSITE" id="PS50994"/>
    </source>
</evidence>
<dbReference type="InterPro" id="IPR036397">
    <property type="entry name" value="RNaseH_sf"/>
</dbReference>
<dbReference type="Gene3D" id="3.30.420.10">
    <property type="entry name" value="Ribonuclease H-like superfamily/Ribonuclease H"/>
    <property type="match status" value="1"/>
</dbReference>
<feature type="domain" description="Integrase catalytic" evidence="2">
    <location>
        <begin position="144"/>
        <end position="307"/>
    </location>
</feature>
<dbReference type="Pfam" id="PF13333">
    <property type="entry name" value="rve_2"/>
    <property type="match status" value="1"/>
</dbReference>
<dbReference type="InterPro" id="IPR050900">
    <property type="entry name" value="Transposase_IS3/IS150/IS904"/>
</dbReference>
<dbReference type="GO" id="GO:0015074">
    <property type="term" value="P:DNA integration"/>
    <property type="evidence" value="ECO:0007669"/>
    <property type="project" value="InterPro"/>
</dbReference>
<dbReference type="SUPFAM" id="SSF53098">
    <property type="entry name" value="Ribonuclease H-like"/>
    <property type="match status" value="1"/>
</dbReference>
<dbReference type="Proteomes" id="UP000260721">
    <property type="component" value="Unassembled WGS sequence"/>
</dbReference>
<dbReference type="EMBL" id="QUSK01000005">
    <property type="protein sequence ID" value="RGD77527.1"/>
    <property type="molecule type" value="Genomic_DNA"/>
</dbReference>
<organism evidence="3 4">
    <name type="scientific">Faecalicoccus pleomorphus</name>
    <dbReference type="NCBI Taxonomy" id="1323"/>
    <lineage>
        <taxon>Bacteria</taxon>
        <taxon>Bacillati</taxon>
        <taxon>Bacillota</taxon>
        <taxon>Erysipelotrichia</taxon>
        <taxon>Erysipelotrichales</taxon>
        <taxon>Erysipelotrichaceae</taxon>
        <taxon>Faecalicoccus</taxon>
    </lineage>
</organism>
<dbReference type="PANTHER" id="PTHR46889">
    <property type="entry name" value="TRANSPOSASE INSF FOR INSERTION SEQUENCE IS3B-RELATED"/>
    <property type="match status" value="1"/>
</dbReference>
<comment type="caution">
    <text evidence="3">The sequence shown here is derived from an EMBL/GenBank/DDBJ whole genome shotgun (WGS) entry which is preliminary data.</text>
</comment>
<dbReference type="InterPro" id="IPR048020">
    <property type="entry name" value="Transpos_IS3"/>
</dbReference>
<accession>A0A3E3E6K6</accession>
<dbReference type="InterPro" id="IPR025948">
    <property type="entry name" value="HTH-like_dom"/>
</dbReference>
<dbReference type="RefSeq" id="WP_117445701.1">
    <property type="nucleotide sequence ID" value="NZ_JBFBOW010000008.1"/>
</dbReference>
<dbReference type="Pfam" id="PF13276">
    <property type="entry name" value="HTH_21"/>
    <property type="match status" value="1"/>
</dbReference>
<dbReference type="InterPro" id="IPR012337">
    <property type="entry name" value="RNaseH-like_sf"/>
</dbReference>
<dbReference type="Pfam" id="PF00665">
    <property type="entry name" value="rve"/>
    <property type="match status" value="1"/>
</dbReference>